<dbReference type="InterPro" id="IPR027417">
    <property type="entry name" value="P-loop_NTPase"/>
</dbReference>
<gene>
    <name evidence="5" type="ORF">QDQ28_14255</name>
</gene>
<evidence type="ECO:0000256" key="3">
    <source>
        <dbReference type="ARBA" id="ARBA00013368"/>
    </source>
</evidence>
<dbReference type="PANTHER" id="PTHR32114:SF2">
    <property type="entry name" value="ABC TRANSPORTER ABCH.3"/>
    <property type="match status" value="1"/>
</dbReference>
<comment type="caution">
    <text evidence="5">The sequence shown here is derived from an EMBL/GenBank/DDBJ whole genome shotgun (WGS) entry which is preliminary data.</text>
</comment>
<dbReference type="RefSeq" id="WP_279858301.1">
    <property type="nucleotide sequence ID" value="NZ_JARVUX010000012.1"/>
</dbReference>
<evidence type="ECO:0000256" key="4">
    <source>
        <dbReference type="SAM" id="Coils"/>
    </source>
</evidence>
<dbReference type="AlphaFoldDB" id="A0AAP4EG90"/>
<name>A0AAP4EG90_CLOPF</name>
<dbReference type="Gene3D" id="3.40.50.300">
    <property type="entry name" value="P-loop containing nucleotide triphosphate hydrolases"/>
    <property type="match status" value="1"/>
</dbReference>
<feature type="coiled-coil region" evidence="4">
    <location>
        <begin position="476"/>
        <end position="533"/>
    </location>
</feature>
<proteinExistence type="inferred from homology"/>
<dbReference type="PANTHER" id="PTHR32114">
    <property type="entry name" value="ABC TRANSPORTER ABCH.3"/>
    <property type="match status" value="1"/>
</dbReference>
<protein>
    <recommendedName>
        <fullName evidence="3">Nuclease SbcCD subunit C</fullName>
    </recommendedName>
</protein>
<accession>A0AAP4EG90</accession>
<sequence>MKSIILKTLILRNFKGIKDLRVDFNRVTDISGNNAVGKTTIFDAFTWLLFDKNSLDAKDFEIKTLDKNNNVIHGLEHEVSALLNINGVEKKLSKIYKEKWTKKRGEAEKQLTGHTTDYYIDDVPVKKVEFQEAIGNIIDEKLFKLITNPLYFSTILNWKDRRNVLLSIIGDVDVMDVIKLNNTLKGFDALLGEKTVDDLKKTLAARKRKINQDIDSIPFRIDELDKSIINLDFEALEDELKIKNEELKQVEDKLYDSTKLGDVVLEKQQKLFNLKNMLQSIEYKAESQANRPKKELEALLDEKAYELKDTLRKVSTLEERLVSIKFKKDLVKDQMDSLRNTWHEEKLKVLEFNENEFVCPTCKREFEAEDIEAKKESLIEQFNISKSKKLADINNKGVAKKTEFEEIEKQISNLEMEIEETKVKASGLEEEVKGIKVKLDNFKPSIILGEEYKKVSCEISDLEVEINDNTSTKELISSLRREKSDLVDAIDTIKAKLTYREKNKATLERIEELKDEERKLAETLAKVEKEEFQCETFIKAKVKLMEDSINEKFKYVSFKLFNTLVNGAVEECCVATVNGVPFDSVNNAGKINAGIDIINTLCNHYGVNATVFIDNAESVNELLECESQVVRLIVSKDKTLVIS</sequence>
<organism evidence="5 6">
    <name type="scientific">Clostridium perfringens</name>
    <dbReference type="NCBI Taxonomy" id="1502"/>
    <lineage>
        <taxon>Bacteria</taxon>
        <taxon>Bacillati</taxon>
        <taxon>Bacillota</taxon>
        <taxon>Clostridia</taxon>
        <taxon>Eubacteriales</taxon>
        <taxon>Clostridiaceae</taxon>
        <taxon>Clostridium</taxon>
    </lineage>
</organism>
<dbReference type="EMBL" id="JARVUX010000012">
    <property type="protein sequence ID" value="MDH2337338.1"/>
    <property type="molecule type" value="Genomic_DNA"/>
</dbReference>
<dbReference type="SUPFAM" id="SSF52540">
    <property type="entry name" value="P-loop containing nucleoside triphosphate hydrolases"/>
    <property type="match status" value="1"/>
</dbReference>
<evidence type="ECO:0000313" key="5">
    <source>
        <dbReference type="EMBL" id="MDH2337338.1"/>
    </source>
</evidence>
<dbReference type="Proteomes" id="UP001222958">
    <property type="component" value="Unassembled WGS sequence"/>
</dbReference>
<comment type="subunit">
    <text evidence="2">Heterodimer of SbcC and SbcD.</text>
</comment>
<evidence type="ECO:0000256" key="2">
    <source>
        <dbReference type="ARBA" id="ARBA00011322"/>
    </source>
</evidence>
<comment type="similarity">
    <text evidence="1">Belongs to the SMC family. SbcC subfamily.</text>
</comment>
<keyword evidence="4" id="KW-0175">Coiled coil</keyword>
<evidence type="ECO:0000256" key="1">
    <source>
        <dbReference type="ARBA" id="ARBA00006930"/>
    </source>
</evidence>
<feature type="coiled-coil region" evidence="4">
    <location>
        <begin position="404"/>
        <end position="438"/>
    </location>
</feature>
<evidence type="ECO:0000313" key="6">
    <source>
        <dbReference type="Proteomes" id="UP001222958"/>
    </source>
</evidence>
<reference evidence="5" key="1">
    <citation type="submission" date="2023-04" db="EMBL/GenBank/DDBJ databases">
        <title>Epidemiological investigation of Clostridium perfringens isolated from cattle.</title>
        <authorList>
            <person name="Tian R."/>
        </authorList>
    </citation>
    <scope>NUCLEOTIDE SEQUENCE</scope>
    <source>
        <strain evidence="5">ZWCP172</strain>
    </source>
</reference>